<accession>A0A0C3QPX8</accession>
<dbReference type="OrthoDB" id="3352270at2759"/>
<dbReference type="Proteomes" id="UP000054248">
    <property type="component" value="Unassembled WGS sequence"/>
</dbReference>
<evidence type="ECO:0000313" key="1">
    <source>
        <dbReference type="EMBL" id="KIO30426.1"/>
    </source>
</evidence>
<reference evidence="2" key="2">
    <citation type="submission" date="2015-01" db="EMBL/GenBank/DDBJ databases">
        <title>Evolutionary Origins and Diversification of the Mycorrhizal Mutualists.</title>
        <authorList>
            <consortium name="DOE Joint Genome Institute"/>
            <consortium name="Mycorrhizal Genomics Consortium"/>
            <person name="Kohler A."/>
            <person name="Kuo A."/>
            <person name="Nagy L.G."/>
            <person name="Floudas D."/>
            <person name="Copeland A."/>
            <person name="Barry K.W."/>
            <person name="Cichocki N."/>
            <person name="Veneault-Fourrey C."/>
            <person name="LaButti K."/>
            <person name="Lindquist E.A."/>
            <person name="Lipzen A."/>
            <person name="Lundell T."/>
            <person name="Morin E."/>
            <person name="Murat C."/>
            <person name="Riley R."/>
            <person name="Ohm R."/>
            <person name="Sun H."/>
            <person name="Tunlid A."/>
            <person name="Henrissat B."/>
            <person name="Grigoriev I.V."/>
            <person name="Hibbett D.S."/>
            <person name="Martin F."/>
        </authorList>
    </citation>
    <scope>NUCLEOTIDE SEQUENCE [LARGE SCALE GENOMIC DNA]</scope>
    <source>
        <strain evidence="2">MUT 4182</strain>
    </source>
</reference>
<protein>
    <recommendedName>
        <fullName evidence="3">F-box domain-containing protein</fullName>
    </recommendedName>
</protein>
<dbReference type="AlphaFoldDB" id="A0A0C3QPX8"/>
<proteinExistence type="predicted"/>
<gene>
    <name evidence="1" type="ORF">M407DRAFT_20490</name>
</gene>
<dbReference type="EMBL" id="KN822972">
    <property type="protein sequence ID" value="KIO30426.1"/>
    <property type="molecule type" value="Genomic_DNA"/>
</dbReference>
<evidence type="ECO:0000313" key="2">
    <source>
        <dbReference type="Proteomes" id="UP000054248"/>
    </source>
</evidence>
<dbReference type="Gene3D" id="3.80.10.10">
    <property type="entry name" value="Ribonuclease Inhibitor"/>
    <property type="match status" value="1"/>
</dbReference>
<dbReference type="PANTHER" id="PTHR38926:SF72">
    <property type="entry name" value="IM:7136021-RELATED"/>
    <property type="match status" value="1"/>
</dbReference>
<reference evidence="1 2" key="1">
    <citation type="submission" date="2014-04" db="EMBL/GenBank/DDBJ databases">
        <authorList>
            <consortium name="DOE Joint Genome Institute"/>
            <person name="Kuo A."/>
            <person name="Girlanda M."/>
            <person name="Perotto S."/>
            <person name="Kohler A."/>
            <person name="Nagy L.G."/>
            <person name="Floudas D."/>
            <person name="Copeland A."/>
            <person name="Barry K.W."/>
            <person name="Cichocki N."/>
            <person name="Veneault-Fourrey C."/>
            <person name="LaButti K."/>
            <person name="Lindquist E.A."/>
            <person name="Lipzen A."/>
            <person name="Lundell T."/>
            <person name="Morin E."/>
            <person name="Murat C."/>
            <person name="Sun H."/>
            <person name="Tunlid A."/>
            <person name="Henrissat B."/>
            <person name="Grigoriev I.V."/>
            <person name="Hibbett D.S."/>
            <person name="Martin F."/>
            <person name="Nordberg H.P."/>
            <person name="Cantor M.N."/>
            <person name="Hua S.X."/>
        </authorList>
    </citation>
    <scope>NUCLEOTIDE SEQUENCE [LARGE SCALE GENOMIC DNA]</scope>
    <source>
        <strain evidence="1 2">MUT 4182</strain>
    </source>
</reference>
<sequence>MGSKEVIKAKVSALSAQVLELLRLEQSLSDPETPRDCILNEIAARQSIFAEVQSQIAALKTRQNELLPIHRFPVEILAIILSTALPLSGYHKRRTNLLLVCHTWANVINTNPSTFWTTLSTDDYPSQHDRLLQMCRQMPVTIYMDCHHPNNGSLGKLLEDIRSKRFTLRELVFVGSVGPLVEEVLTDWLLANASQLRSLDIAVNDPRRGLLAGNTNRQHVQMNSIAAPSLKSVRLFGVSIPWNAAILQGLHSLSLENLVSLTVGELFGILQGCPDLRSLTLRNINLAPADREGAPTPTSLTKLMTANLSGLSLRSTCDLFQCIQTPSMATVSVNIQNLIPDDDWQVNLGVLLSQLTQNRIIGPIHLEMKHSCLTFSAMDFQLGIPSPNEEREKIPRSFQSTYKELFSSLGAPTLTAVTSLHLDSFASQNSTAILMAANEFLPNLCKLSIPPYKHLKSKKHWCAVLEKVAPSTEETGRSVSLCPKLTSLEITTSGHLLDISSILQLVRIRGSDRRLRGKEVEKSPMTSIHITLNGGNLSARQTGMITELKSEVTDVRCISARDMTVARHGFDGHFDFNSLPSLPFLPLNHLSSLDWAV</sequence>
<keyword evidence="2" id="KW-1185">Reference proteome</keyword>
<dbReference type="InterPro" id="IPR032675">
    <property type="entry name" value="LRR_dom_sf"/>
</dbReference>
<name>A0A0C3QPX8_9AGAM</name>
<evidence type="ECO:0008006" key="3">
    <source>
        <dbReference type="Google" id="ProtNLM"/>
    </source>
</evidence>
<dbReference type="HOGENOM" id="CLU_457234_0_0_1"/>
<organism evidence="1 2">
    <name type="scientific">Tulasnella calospora MUT 4182</name>
    <dbReference type="NCBI Taxonomy" id="1051891"/>
    <lineage>
        <taxon>Eukaryota</taxon>
        <taxon>Fungi</taxon>
        <taxon>Dikarya</taxon>
        <taxon>Basidiomycota</taxon>
        <taxon>Agaricomycotina</taxon>
        <taxon>Agaricomycetes</taxon>
        <taxon>Cantharellales</taxon>
        <taxon>Tulasnellaceae</taxon>
        <taxon>Tulasnella</taxon>
    </lineage>
</organism>
<dbReference type="PANTHER" id="PTHR38926">
    <property type="entry name" value="F-BOX DOMAIN CONTAINING PROTEIN, EXPRESSED"/>
    <property type="match status" value="1"/>
</dbReference>